<dbReference type="InParanoid" id="A0A162UEH8"/>
<dbReference type="RefSeq" id="XP_018292553.1">
    <property type="nucleotide sequence ID" value="XM_018435748.1"/>
</dbReference>
<evidence type="ECO:0000256" key="1">
    <source>
        <dbReference type="SAM" id="MobiDB-lite"/>
    </source>
</evidence>
<dbReference type="STRING" id="763407.A0A162UEH8"/>
<accession>A0A162UEH8</accession>
<organism evidence="2 3">
    <name type="scientific">Phycomyces blakesleeanus (strain ATCC 8743b / DSM 1359 / FGSC 10004 / NBRC 33097 / NRRL 1555)</name>
    <dbReference type="NCBI Taxonomy" id="763407"/>
    <lineage>
        <taxon>Eukaryota</taxon>
        <taxon>Fungi</taxon>
        <taxon>Fungi incertae sedis</taxon>
        <taxon>Mucoromycota</taxon>
        <taxon>Mucoromycotina</taxon>
        <taxon>Mucoromycetes</taxon>
        <taxon>Mucorales</taxon>
        <taxon>Phycomycetaceae</taxon>
        <taxon>Phycomyces</taxon>
    </lineage>
</organism>
<feature type="compositionally biased region" description="Polar residues" evidence="1">
    <location>
        <begin position="210"/>
        <end position="233"/>
    </location>
</feature>
<dbReference type="OrthoDB" id="2119658at2759"/>
<dbReference type="VEuPathDB" id="FungiDB:PHYBLDRAFT_167921"/>
<dbReference type="Proteomes" id="UP000077315">
    <property type="component" value="Unassembled WGS sequence"/>
</dbReference>
<gene>
    <name evidence="2" type="ORF">PHYBLDRAFT_167921</name>
</gene>
<dbReference type="GeneID" id="28996654"/>
<evidence type="ECO:0000313" key="2">
    <source>
        <dbReference type="EMBL" id="OAD74513.1"/>
    </source>
</evidence>
<dbReference type="AlphaFoldDB" id="A0A162UEH8"/>
<evidence type="ECO:0008006" key="4">
    <source>
        <dbReference type="Google" id="ProtNLM"/>
    </source>
</evidence>
<reference evidence="3" key="1">
    <citation type="submission" date="2015-06" db="EMBL/GenBank/DDBJ databases">
        <title>Expansion of signal transduction pathways in fungi by whole-genome duplication.</title>
        <authorList>
            <consortium name="DOE Joint Genome Institute"/>
            <person name="Corrochano L.M."/>
            <person name="Kuo A."/>
            <person name="Marcet-Houben M."/>
            <person name="Polaino S."/>
            <person name="Salamov A."/>
            <person name="Villalobos J.M."/>
            <person name="Alvarez M.I."/>
            <person name="Avalos J."/>
            <person name="Benito E.P."/>
            <person name="Benoit I."/>
            <person name="Burger G."/>
            <person name="Camino L.P."/>
            <person name="Canovas D."/>
            <person name="Cerda-Olmedo E."/>
            <person name="Cheng J.-F."/>
            <person name="Dominguez A."/>
            <person name="Elias M."/>
            <person name="Eslava A.P."/>
            <person name="Glaser F."/>
            <person name="Grimwood J."/>
            <person name="Gutierrez G."/>
            <person name="Heitman J."/>
            <person name="Henrissat B."/>
            <person name="Iturriaga E.A."/>
            <person name="Lang B.F."/>
            <person name="Lavin J.L."/>
            <person name="Lee S."/>
            <person name="Li W."/>
            <person name="Lindquist E."/>
            <person name="Lopez-Garcia S."/>
            <person name="Luque E.M."/>
            <person name="Marcos A.T."/>
            <person name="Martin J."/>
            <person name="McCluskey K."/>
            <person name="Medina H.R."/>
            <person name="Miralles-Duran A."/>
            <person name="Miyazaki A."/>
            <person name="Munoz-Torres E."/>
            <person name="Oguiza J.A."/>
            <person name="Ohm R."/>
            <person name="Olmedo M."/>
            <person name="Orejas M."/>
            <person name="Ortiz-Castellanos L."/>
            <person name="Pisabarro A.G."/>
            <person name="Rodriguez-Romero J."/>
            <person name="Ruiz-Herrera J."/>
            <person name="Ruiz-Vazquez R."/>
            <person name="Sanz C."/>
            <person name="Schackwitz W."/>
            <person name="Schmutz J."/>
            <person name="Shahriari M."/>
            <person name="Shelest E."/>
            <person name="Silva-Franco F."/>
            <person name="Soanes D."/>
            <person name="Syed K."/>
            <person name="Tagua V.G."/>
            <person name="Talbot N.J."/>
            <person name="Thon M."/>
            <person name="De vries R.P."/>
            <person name="Wiebenga A."/>
            <person name="Yadav J.S."/>
            <person name="Braun E.L."/>
            <person name="Baker S."/>
            <person name="Garre V."/>
            <person name="Horwitz B."/>
            <person name="Torres-Martinez S."/>
            <person name="Idnurm A."/>
            <person name="Herrera-Estrella A."/>
            <person name="Gabaldon T."/>
            <person name="Grigoriev I.V."/>
        </authorList>
    </citation>
    <scope>NUCLEOTIDE SEQUENCE [LARGE SCALE GENOMIC DNA]</scope>
    <source>
        <strain evidence="3">NRRL 1555(-)</strain>
    </source>
</reference>
<dbReference type="EMBL" id="KV440979">
    <property type="protein sequence ID" value="OAD74513.1"/>
    <property type="molecule type" value="Genomic_DNA"/>
</dbReference>
<name>A0A162UEH8_PHYB8</name>
<keyword evidence="3" id="KW-1185">Reference proteome</keyword>
<feature type="region of interest" description="Disordered" evidence="1">
    <location>
        <begin position="207"/>
        <end position="233"/>
    </location>
</feature>
<evidence type="ECO:0000313" key="3">
    <source>
        <dbReference type="Proteomes" id="UP000077315"/>
    </source>
</evidence>
<sequence length="679" mass="77138">MYFHPFLDHRVVDSHPAKPHRGYQATLSKVKAAQNWKRIGPFRHQIDFKHNHRPDNIPSKPQIVPRYIYDKAAFKLKARGLKNIITNFSSDPHVTVPAAPIVPVVPAVPILPDVLSVTMVPSVATVPITLRKQCLRYPDTPQLSSNNSSTSLVTCSEATISVETRDVYVQTLSQSDVQSIVSIQTGLASSFVSMSIHESDEESSFESSSILYTDSDTNSNNSTPFQSTASFQKQTLPTLEKTRTAWTKPSQYQGYLKPKQSIKRIGKMAWKVVSQATRQLFERSFEPSRRLSFSPGSTYDDLDEYDDEYEAGSYDADPEQSLDVTSVELQRWYLDKAIREEGRIERRFSPLDYSPVTKPVWNGTLHCKVLQVTNLGSAKGLKYELQIRCHGISKVTRPGIMKKVAKGISAASPLELFSLQVPKSYITRPRNSATRLISYGVSKAKKLLYRRIRLLREDSDDSLGDEACETTQWIGYKRIDLNENMDREVSSRHLYSLASPFEAAQVWQPEIAVVYRFQPTQPISEFSYPNGPGTGTDEYLNITNALNHCNRGDYLTIYQQGPGCPLWIRYWARLDKYNIVLYRLSNEHKNPASLISLKDLCFVSTPLEDEEQIFLGRPLGLVLDFDNDHTGSYISADLEEGNRIGRQEYILMDSLTNADYWYRALLYCANSFQKQRRAV</sequence>
<protein>
    <recommendedName>
        <fullName evidence="4">PH domain-containing protein</fullName>
    </recommendedName>
</protein>
<proteinExistence type="predicted"/>